<organism evidence="2 3">
    <name type="scientific">Hymenobacter cavernae</name>
    <dbReference type="NCBI Taxonomy" id="2044852"/>
    <lineage>
        <taxon>Bacteria</taxon>
        <taxon>Pseudomonadati</taxon>
        <taxon>Bacteroidota</taxon>
        <taxon>Cytophagia</taxon>
        <taxon>Cytophagales</taxon>
        <taxon>Hymenobacteraceae</taxon>
        <taxon>Hymenobacter</taxon>
    </lineage>
</organism>
<name>A0ABQ1TWT6_9BACT</name>
<dbReference type="EMBL" id="BMHT01000002">
    <property type="protein sequence ID" value="GGF05526.1"/>
    <property type="molecule type" value="Genomic_DNA"/>
</dbReference>
<feature type="chain" id="PRO_5045983199" description="Lipocalin-like domain-containing protein" evidence="1">
    <location>
        <begin position="21"/>
        <end position="160"/>
    </location>
</feature>
<dbReference type="RefSeq" id="WP_188812843.1">
    <property type="nucleotide sequence ID" value="NZ_BMHT01000002.1"/>
</dbReference>
<keyword evidence="3" id="KW-1185">Reference proteome</keyword>
<sequence>MNFRPLHLGFALLLTTLLSACYKDPVSEPMPEYTRLLTSGRWHVVADQLMETQPDGNHTITDNFVQYQECQQDDYWMFLDADQFAVNRGIMKCQTTEAELETGKWYFSDDRHRLLVTNPYIAPGLVPYEILKLTDTELKLQSDYAINGRSYSHLILLEAL</sequence>
<feature type="signal peptide" evidence="1">
    <location>
        <begin position="1"/>
        <end position="20"/>
    </location>
</feature>
<protein>
    <recommendedName>
        <fullName evidence="4">Lipocalin-like domain-containing protein</fullName>
    </recommendedName>
</protein>
<gene>
    <name evidence="2" type="ORF">GCM10011383_15770</name>
</gene>
<reference evidence="3" key="1">
    <citation type="journal article" date="2019" name="Int. J. Syst. Evol. Microbiol.">
        <title>The Global Catalogue of Microorganisms (GCM) 10K type strain sequencing project: providing services to taxonomists for standard genome sequencing and annotation.</title>
        <authorList>
            <consortium name="The Broad Institute Genomics Platform"/>
            <consortium name="The Broad Institute Genome Sequencing Center for Infectious Disease"/>
            <person name="Wu L."/>
            <person name="Ma J."/>
        </authorList>
    </citation>
    <scope>NUCLEOTIDE SEQUENCE [LARGE SCALE GENOMIC DNA]</scope>
    <source>
        <strain evidence="3">CGMCC 1.15197</strain>
    </source>
</reference>
<evidence type="ECO:0008006" key="4">
    <source>
        <dbReference type="Google" id="ProtNLM"/>
    </source>
</evidence>
<comment type="caution">
    <text evidence="2">The sequence shown here is derived from an EMBL/GenBank/DDBJ whole genome shotgun (WGS) entry which is preliminary data.</text>
</comment>
<proteinExistence type="predicted"/>
<accession>A0ABQ1TWT6</accession>
<keyword evidence="1" id="KW-0732">Signal</keyword>
<dbReference type="PROSITE" id="PS51257">
    <property type="entry name" value="PROKAR_LIPOPROTEIN"/>
    <property type="match status" value="1"/>
</dbReference>
<evidence type="ECO:0000313" key="3">
    <source>
        <dbReference type="Proteomes" id="UP000632273"/>
    </source>
</evidence>
<dbReference type="Proteomes" id="UP000632273">
    <property type="component" value="Unassembled WGS sequence"/>
</dbReference>
<evidence type="ECO:0000256" key="1">
    <source>
        <dbReference type="SAM" id="SignalP"/>
    </source>
</evidence>
<evidence type="ECO:0000313" key="2">
    <source>
        <dbReference type="EMBL" id="GGF05526.1"/>
    </source>
</evidence>